<dbReference type="AlphaFoldDB" id="A0A699GW64"/>
<proteinExistence type="predicted"/>
<organism evidence="1">
    <name type="scientific">Tanacetum cinerariifolium</name>
    <name type="common">Dalmatian daisy</name>
    <name type="synonym">Chrysanthemum cinerariifolium</name>
    <dbReference type="NCBI Taxonomy" id="118510"/>
    <lineage>
        <taxon>Eukaryota</taxon>
        <taxon>Viridiplantae</taxon>
        <taxon>Streptophyta</taxon>
        <taxon>Embryophyta</taxon>
        <taxon>Tracheophyta</taxon>
        <taxon>Spermatophyta</taxon>
        <taxon>Magnoliopsida</taxon>
        <taxon>eudicotyledons</taxon>
        <taxon>Gunneridae</taxon>
        <taxon>Pentapetalae</taxon>
        <taxon>asterids</taxon>
        <taxon>campanulids</taxon>
        <taxon>Asterales</taxon>
        <taxon>Asteraceae</taxon>
        <taxon>Asteroideae</taxon>
        <taxon>Anthemideae</taxon>
        <taxon>Anthemidinae</taxon>
        <taxon>Tanacetum</taxon>
    </lineage>
</organism>
<dbReference type="EMBL" id="BKCJ010059085">
    <property type="protein sequence ID" value="GEW45520.1"/>
    <property type="molecule type" value="Genomic_DNA"/>
</dbReference>
<protein>
    <submittedName>
        <fullName evidence="1">Uncharacterized protein</fullName>
    </submittedName>
</protein>
<name>A0A699GW64_TANCI</name>
<evidence type="ECO:0000313" key="1">
    <source>
        <dbReference type="EMBL" id="GEW45520.1"/>
    </source>
</evidence>
<comment type="caution">
    <text evidence="1">The sequence shown here is derived from an EMBL/GenBank/DDBJ whole genome shotgun (WGS) entry which is preliminary data.</text>
</comment>
<reference evidence="1" key="1">
    <citation type="journal article" date="2019" name="Sci. Rep.">
        <title>Draft genome of Tanacetum cinerariifolium, the natural source of mosquito coil.</title>
        <authorList>
            <person name="Yamashiro T."/>
            <person name="Shiraishi A."/>
            <person name="Satake H."/>
            <person name="Nakayama K."/>
        </authorList>
    </citation>
    <scope>NUCLEOTIDE SEQUENCE</scope>
</reference>
<accession>A0A699GW64</accession>
<sequence>MVAAAADSGDGWWRWRGDGGEGGYGGVVRRCGGDEVVATAPGDGRRDDDMPAIVAAEEVMTRWLWWSWWRVAAVGVELMMRCGGGEGDDGVGMKVISDKKKLGSSYEVSLDDSWRTI</sequence>
<gene>
    <name evidence="1" type="ORF">Tci_217496</name>
</gene>